<dbReference type="Gene3D" id="1.10.3210.10">
    <property type="entry name" value="Hypothetical protein af1432"/>
    <property type="match status" value="1"/>
</dbReference>
<keyword evidence="2" id="KW-0378">Hydrolase</keyword>
<name>A8F8Q7_PSELT</name>
<dbReference type="PANTHER" id="PTHR45228">
    <property type="entry name" value="CYCLIC DI-GMP PHOSPHODIESTERASE TM_0186-RELATED"/>
    <property type="match status" value="1"/>
</dbReference>
<dbReference type="InterPro" id="IPR052020">
    <property type="entry name" value="Cyclic_di-GMP/3'3'-cGAMP_PDE"/>
</dbReference>
<sequence length="288" mass="32446">MVFTVLGKVNKNIIEFFEKMEAAEGKNSPQLLLTDSLTDSRIPQIVFSGSSAKFYDEGKLIANFENAEENYKSLWAFAKSYVEKDATSAGLTSTKWARRVISGILQAMIVLMEVEDKNGFSHSQRVAKLAKKIGTELRLSEEDILSLTEASMLHDVGKIGIEQLMMFTPTRIRTLESMPKDHALMGAIYLSTIEFLWDLVPAVRSHHERWDGQGYPDGLKGEDIPLFARIIAVCDYYDELTHFITSEWGVGPKSKSDALKMIIDQSSRMFDPEIVDVFVKVMESSEDI</sequence>
<dbReference type="Pfam" id="PF13487">
    <property type="entry name" value="HD_5"/>
    <property type="match status" value="1"/>
</dbReference>
<keyword evidence="3" id="KW-1185">Reference proteome</keyword>
<dbReference type="KEGG" id="tle:Tlet_1987"/>
<dbReference type="PANTHER" id="PTHR45228:SF4">
    <property type="entry name" value="LIPOPROTEIN"/>
    <property type="match status" value="1"/>
</dbReference>
<dbReference type="SMART" id="SM00471">
    <property type="entry name" value="HDc"/>
    <property type="match status" value="1"/>
</dbReference>
<dbReference type="EMBL" id="CP000812">
    <property type="protein sequence ID" value="ABV34541.1"/>
    <property type="molecule type" value="Genomic_DNA"/>
</dbReference>
<evidence type="ECO:0000313" key="3">
    <source>
        <dbReference type="Proteomes" id="UP000002016"/>
    </source>
</evidence>
<dbReference type="PROSITE" id="PS51832">
    <property type="entry name" value="HD_GYP"/>
    <property type="match status" value="1"/>
</dbReference>
<evidence type="ECO:0000259" key="1">
    <source>
        <dbReference type="PROSITE" id="PS51832"/>
    </source>
</evidence>
<dbReference type="GO" id="GO:0016787">
    <property type="term" value="F:hydrolase activity"/>
    <property type="evidence" value="ECO:0007669"/>
    <property type="project" value="UniProtKB-KW"/>
</dbReference>
<dbReference type="eggNOG" id="COG2206">
    <property type="taxonomic scope" value="Bacteria"/>
</dbReference>
<organism evidence="2 3">
    <name type="scientific">Pseudothermotoga lettingae (strain ATCC BAA-301 / DSM 14385 / NBRC 107922 / TMO)</name>
    <name type="common">Thermotoga lettingae</name>
    <dbReference type="NCBI Taxonomy" id="416591"/>
    <lineage>
        <taxon>Bacteria</taxon>
        <taxon>Thermotogati</taxon>
        <taxon>Thermotogota</taxon>
        <taxon>Thermotogae</taxon>
        <taxon>Thermotogales</taxon>
        <taxon>Thermotogaceae</taxon>
        <taxon>Pseudothermotoga</taxon>
    </lineage>
</organism>
<dbReference type="InterPro" id="IPR037522">
    <property type="entry name" value="HD_GYP_dom"/>
</dbReference>
<dbReference type="CDD" id="cd00077">
    <property type="entry name" value="HDc"/>
    <property type="match status" value="1"/>
</dbReference>
<proteinExistence type="predicted"/>
<dbReference type="Proteomes" id="UP000002016">
    <property type="component" value="Chromosome"/>
</dbReference>
<dbReference type="AlphaFoldDB" id="A8F8Q7"/>
<evidence type="ECO:0000313" key="2">
    <source>
        <dbReference type="EMBL" id="ABV34541.1"/>
    </source>
</evidence>
<gene>
    <name evidence="2" type="ordered locus">Tlet_1987</name>
</gene>
<dbReference type="InterPro" id="IPR003607">
    <property type="entry name" value="HD/PDEase_dom"/>
</dbReference>
<accession>A8F8Q7</accession>
<dbReference type="HOGENOM" id="CLU_081823_0_0_0"/>
<dbReference type="STRING" id="416591.Tlet_1987"/>
<protein>
    <submittedName>
        <fullName evidence="2">Metal dependent phosphohydrolase</fullName>
    </submittedName>
</protein>
<reference evidence="2 3" key="2">
    <citation type="journal article" date="2009" name="Proc. Natl. Acad. Sci. U.S.A.">
        <title>On the chimeric nature, thermophilic origin, and phylogenetic placement of the Thermotogales.</title>
        <authorList>
            <person name="Zhaxybayeva O."/>
            <person name="Swithers K.S."/>
            <person name="Lapierre P."/>
            <person name="Fournier G.P."/>
            <person name="Bickhart D.M."/>
            <person name="DeBoy R.T."/>
            <person name="Nelson K.E."/>
            <person name="Nesbo C.L."/>
            <person name="Doolittle W.F."/>
            <person name="Gogarten J.P."/>
            <person name="Noll K.M."/>
        </authorList>
    </citation>
    <scope>NUCLEOTIDE SEQUENCE [LARGE SCALE GENOMIC DNA]</scope>
    <source>
        <strain evidence="3">ATCC BAA-301 / DSM 14385 / NBRC 107922 / TMO</strain>
    </source>
</reference>
<feature type="domain" description="HD-GYP" evidence="1">
    <location>
        <begin position="97"/>
        <end position="288"/>
    </location>
</feature>
<dbReference type="SUPFAM" id="SSF109604">
    <property type="entry name" value="HD-domain/PDEase-like"/>
    <property type="match status" value="1"/>
</dbReference>
<reference evidence="2 3" key="1">
    <citation type="submission" date="2007-08" db="EMBL/GenBank/DDBJ databases">
        <title>Complete sequence of Thermotoga lettingae TMO.</title>
        <authorList>
            <consortium name="US DOE Joint Genome Institute"/>
            <person name="Copeland A."/>
            <person name="Lucas S."/>
            <person name="Lapidus A."/>
            <person name="Barry K."/>
            <person name="Glavina del Rio T."/>
            <person name="Dalin E."/>
            <person name="Tice H."/>
            <person name="Pitluck S."/>
            <person name="Foster B."/>
            <person name="Bruce D."/>
            <person name="Schmutz J."/>
            <person name="Larimer F."/>
            <person name="Land M."/>
            <person name="Hauser L."/>
            <person name="Kyrpides N."/>
            <person name="Mikhailova N."/>
            <person name="Nelson K."/>
            <person name="Gogarten J.P."/>
            <person name="Noll K."/>
            <person name="Richardson P."/>
        </authorList>
    </citation>
    <scope>NUCLEOTIDE SEQUENCE [LARGE SCALE GENOMIC DNA]</scope>
    <source>
        <strain evidence="3">ATCC BAA-301 / DSM 14385 / NBRC 107922 / TMO</strain>
    </source>
</reference>